<dbReference type="SMART" id="SM00882">
    <property type="entry name" value="CoA_trans"/>
    <property type="match status" value="1"/>
</dbReference>
<protein>
    <recommendedName>
        <fullName evidence="2">Succinyl-CoA--3-ketoacid-CoA transferase</fullName>
    </recommendedName>
</protein>
<dbReference type="SUPFAM" id="SSF100950">
    <property type="entry name" value="NagB/RpiA/CoA transferase-like"/>
    <property type="match status" value="1"/>
</dbReference>
<dbReference type="PANTHER" id="PTHR13707">
    <property type="entry name" value="KETOACID-COENZYME A TRANSFERASE"/>
    <property type="match status" value="1"/>
</dbReference>
<proteinExistence type="predicted"/>
<accession>X1LFH7</accession>
<evidence type="ECO:0008006" key="2">
    <source>
        <dbReference type="Google" id="ProtNLM"/>
    </source>
</evidence>
<gene>
    <name evidence="1" type="ORF">S06H3_14248</name>
</gene>
<sequence length="152" mass="16101">MKKIPLSSEAMAKRVAEELPDGSFVNLGIGLPTLVSNFVPEGRTVIFQTENGILGCGPIALEGKEDPYLVNAGGQFVTLLPYASIFNQAEAFVMIRGGHIDVSVLGALEVSEEGDLANWFVPARGVGRISGAMDLATGVKKVIITMKHTMAL</sequence>
<dbReference type="InterPro" id="IPR037171">
    <property type="entry name" value="NagB/RpiA_transferase-like"/>
</dbReference>
<organism evidence="1">
    <name type="scientific">marine sediment metagenome</name>
    <dbReference type="NCBI Taxonomy" id="412755"/>
    <lineage>
        <taxon>unclassified sequences</taxon>
        <taxon>metagenomes</taxon>
        <taxon>ecological metagenomes</taxon>
    </lineage>
</organism>
<dbReference type="EMBL" id="BARV01006968">
    <property type="protein sequence ID" value="GAI18052.1"/>
    <property type="molecule type" value="Genomic_DNA"/>
</dbReference>
<dbReference type="GO" id="GO:0008410">
    <property type="term" value="F:CoA-transferase activity"/>
    <property type="evidence" value="ECO:0007669"/>
    <property type="project" value="InterPro"/>
</dbReference>
<name>X1LFH7_9ZZZZ</name>
<dbReference type="PANTHER" id="PTHR13707:SF57">
    <property type="entry name" value="SUCCINYL-COA:3-KETOACID COENZYME A TRANSFERASE SUBUNIT B-RELATED"/>
    <property type="match status" value="1"/>
</dbReference>
<comment type="caution">
    <text evidence="1">The sequence shown here is derived from an EMBL/GenBank/DDBJ whole genome shotgun (WGS) entry which is preliminary data.</text>
</comment>
<dbReference type="Gene3D" id="3.40.1080.10">
    <property type="entry name" value="Glutaconate Coenzyme A-transferase"/>
    <property type="match status" value="1"/>
</dbReference>
<reference evidence="1" key="1">
    <citation type="journal article" date="2014" name="Front. Microbiol.">
        <title>High frequency of phylogenetically diverse reductive dehalogenase-homologous genes in deep subseafloor sedimentary metagenomes.</title>
        <authorList>
            <person name="Kawai M."/>
            <person name="Futagami T."/>
            <person name="Toyoda A."/>
            <person name="Takaki Y."/>
            <person name="Nishi S."/>
            <person name="Hori S."/>
            <person name="Arai W."/>
            <person name="Tsubouchi T."/>
            <person name="Morono Y."/>
            <person name="Uchiyama I."/>
            <person name="Ito T."/>
            <person name="Fujiyama A."/>
            <person name="Inagaki F."/>
            <person name="Takami H."/>
        </authorList>
    </citation>
    <scope>NUCLEOTIDE SEQUENCE</scope>
    <source>
        <strain evidence="1">Expedition CK06-06</strain>
    </source>
</reference>
<feature type="non-terminal residue" evidence="1">
    <location>
        <position position="152"/>
    </location>
</feature>
<dbReference type="AlphaFoldDB" id="X1LFH7"/>
<evidence type="ECO:0000313" key="1">
    <source>
        <dbReference type="EMBL" id="GAI18052.1"/>
    </source>
</evidence>
<dbReference type="InterPro" id="IPR004165">
    <property type="entry name" value="CoA_trans_fam_I"/>
</dbReference>
<dbReference type="Pfam" id="PF01144">
    <property type="entry name" value="CoA_trans"/>
    <property type="match status" value="1"/>
</dbReference>